<reference evidence="1" key="1">
    <citation type="submission" date="2022-09" db="EMBL/GenBank/DDBJ databases">
        <title>Haloadaptaus new haloarchaeum isolated from saline soil.</title>
        <authorList>
            <person name="Duran-Viseras A."/>
            <person name="Sanchez-Porro C."/>
            <person name="Ventosa A."/>
        </authorList>
    </citation>
    <scope>NUCLEOTIDE SEQUENCE</scope>
    <source>
        <strain evidence="1">F3-133</strain>
    </source>
</reference>
<evidence type="ECO:0000313" key="1">
    <source>
        <dbReference type="EMBL" id="MCX2818122.1"/>
    </source>
</evidence>
<dbReference type="Proteomes" id="UP001149411">
    <property type="component" value="Unassembled WGS sequence"/>
</dbReference>
<dbReference type="EMBL" id="RKLV01000002">
    <property type="protein sequence ID" value="MCX2818122.1"/>
    <property type="molecule type" value="Genomic_DNA"/>
</dbReference>
<proteinExistence type="predicted"/>
<comment type="caution">
    <text evidence="1">The sequence shown here is derived from an EMBL/GenBank/DDBJ whole genome shotgun (WGS) entry which is preliminary data.</text>
</comment>
<evidence type="ECO:0000313" key="2">
    <source>
        <dbReference type="Proteomes" id="UP001149411"/>
    </source>
</evidence>
<sequence length="242" mass="25993">MPEQRSATETAVLRLSEGRYTDAGEMYATAARGCLYGESVSRKTAYESRGRSGVGRAFAQFARSSVCHRISGDEDRATLVAREGVAVAKELRDHVLTDVVEGSACDEFIGDMRASAGLSPDGAYDSADEGYAEVSDGASETGRPFLQAGTELLSHLSRPDDMGWDDIHGSGGDALGRRIRTKKARMAALADERVREGKLHAPRGSTEYNTDRYVCPDCGSTDVNHVGGTKLCLRCSSQTEEV</sequence>
<protein>
    <submittedName>
        <fullName evidence="1">Uncharacterized protein</fullName>
    </submittedName>
</protein>
<keyword evidence="2" id="KW-1185">Reference proteome</keyword>
<gene>
    <name evidence="1" type="ORF">EGH25_01970</name>
</gene>
<organism evidence="1 2">
    <name type="scientific">Halorutilus salinus</name>
    <dbReference type="NCBI Taxonomy" id="2487751"/>
    <lineage>
        <taxon>Archaea</taxon>
        <taxon>Methanobacteriati</taxon>
        <taxon>Methanobacteriota</taxon>
        <taxon>Stenosarchaea group</taxon>
        <taxon>Halobacteria</taxon>
        <taxon>Halorutilales</taxon>
        <taxon>Halorutilaceae</taxon>
        <taxon>Halorutilus</taxon>
    </lineage>
</organism>
<name>A0A9Q4GFZ4_9EURY</name>
<dbReference type="AlphaFoldDB" id="A0A9Q4GFZ4"/>
<accession>A0A9Q4GFZ4</accession>
<dbReference type="RefSeq" id="WP_266085793.1">
    <property type="nucleotide sequence ID" value="NZ_RKLV01000002.1"/>
</dbReference>